<reference evidence="3 4" key="1">
    <citation type="submission" date="2018-09" db="EMBL/GenBank/DDBJ databases">
        <title>Optimization and identification of Corynebacterium falsenii FN1-14 from fish paste.</title>
        <authorList>
            <person name="Daroonpunt R."/>
            <person name="Tanasupawat S."/>
        </authorList>
    </citation>
    <scope>NUCLEOTIDE SEQUENCE [LARGE SCALE GENOMIC DNA]</scope>
    <source>
        <strain evidence="3 4">FN1-14</strain>
    </source>
</reference>
<name>A0A418Q792_9CORY</name>
<gene>
    <name evidence="3" type="ORF">D3M95_05900</name>
</gene>
<dbReference type="RefSeq" id="WP_119664708.1">
    <property type="nucleotide sequence ID" value="NZ_JAQPSN010000013.1"/>
</dbReference>
<evidence type="ECO:0000313" key="4">
    <source>
        <dbReference type="Proteomes" id="UP000285278"/>
    </source>
</evidence>
<comment type="caution">
    <text evidence="3">The sequence shown here is derived from an EMBL/GenBank/DDBJ whole genome shotgun (WGS) entry which is preliminary data.</text>
</comment>
<sequence>MATDNAANNSDDATNQQEQGGQQEQQWQLTPNSVDADLVNGPLLNVVLMEKLPQKEQIAEILRNSCGHRLGEIQDNPSGGVTCEIDGNHLISIMLTDTPPQDPENMYRLHPIQTGDRSVVDDVQAQMMVALLPNEECLELEKKFRQPRMAACVLHSQLTAALATLEGAKAVHSTATDVTFAAQFFHEAVSNNEYVMSLCSAWVMIEDFQGSEDTGDSGDSEAASGSVANACTMGLLSLGHPEITVEKSTMDPTELYHLVLSVANYIIHGETMQPGDTLGLAEGGPSISIVEGSHPAGDDIPALRLEISES</sequence>
<feature type="region of interest" description="Disordered" evidence="1">
    <location>
        <begin position="1"/>
        <end position="27"/>
    </location>
</feature>
<feature type="domain" description="DUF4261" evidence="2">
    <location>
        <begin position="232"/>
        <end position="297"/>
    </location>
</feature>
<keyword evidence="4" id="KW-1185">Reference proteome</keyword>
<dbReference type="EMBL" id="QXJK01000005">
    <property type="protein sequence ID" value="RIX34841.1"/>
    <property type="molecule type" value="Genomic_DNA"/>
</dbReference>
<dbReference type="Proteomes" id="UP000285278">
    <property type="component" value="Unassembled WGS sequence"/>
</dbReference>
<dbReference type="InterPro" id="IPR025357">
    <property type="entry name" value="DUF4261"/>
</dbReference>
<evidence type="ECO:0000256" key="1">
    <source>
        <dbReference type="SAM" id="MobiDB-lite"/>
    </source>
</evidence>
<dbReference type="Pfam" id="PF14080">
    <property type="entry name" value="DUF4261"/>
    <property type="match status" value="1"/>
</dbReference>
<dbReference type="AlphaFoldDB" id="A0A418Q792"/>
<evidence type="ECO:0000259" key="2">
    <source>
        <dbReference type="Pfam" id="PF14080"/>
    </source>
</evidence>
<evidence type="ECO:0000313" key="3">
    <source>
        <dbReference type="EMBL" id="RIX34841.1"/>
    </source>
</evidence>
<dbReference type="STRING" id="1451189.CFAL_07105"/>
<accession>A0A418Q792</accession>
<proteinExistence type="predicted"/>
<protein>
    <submittedName>
        <fullName evidence="3">DUF4261 domain-containing protein</fullName>
    </submittedName>
</protein>
<organism evidence="3 4">
    <name type="scientific">Corynebacterium falsenii</name>
    <dbReference type="NCBI Taxonomy" id="108486"/>
    <lineage>
        <taxon>Bacteria</taxon>
        <taxon>Bacillati</taxon>
        <taxon>Actinomycetota</taxon>
        <taxon>Actinomycetes</taxon>
        <taxon>Mycobacteriales</taxon>
        <taxon>Corynebacteriaceae</taxon>
        <taxon>Corynebacterium</taxon>
    </lineage>
</organism>